<dbReference type="HOGENOM" id="CLU_3403858_0_0_9"/>
<sequence>MDEALDHAVFYLILGCNNPQLPVIKAFNPD</sequence>
<name>I0JLA6_HALH3</name>
<dbReference type="EMBL" id="HE717023">
    <property type="protein sequence ID" value="CCG44926.1"/>
    <property type="molecule type" value="Genomic_DNA"/>
</dbReference>
<organism evidence="1 2">
    <name type="scientific">Halobacillus halophilus (strain ATCC 35676 / DSM 2266 / JCM 20832 / KCTC 3685 / LMG 17431 / NBRC 102448 / NCIMB 2269)</name>
    <name type="common">Sporosarcina halophila</name>
    <dbReference type="NCBI Taxonomy" id="866895"/>
    <lineage>
        <taxon>Bacteria</taxon>
        <taxon>Bacillati</taxon>
        <taxon>Bacillota</taxon>
        <taxon>Bacilli</taxon>
        <taxon>Bacillales</taxon>
        <taxon>Bacillaceae</taxon>
        <taxon>Halobacillus</taxon>
    </lineage>
</organism>
<dbReference type="Proteomes" id="UP000007397">
    <property type="component" value="Chromosome"/>
</dbReference>
<protein>
    <submittedName>
        <fullName evidence="1">Uncharacterized protein</fullName>
    </submittedName>
</protein>
<evidence type="ECO:0000313" key="1">
    <source>
        <dbReference type="EMBL" id="CCG44926.1"/>
    </source>
</evidence>
<dbReference type="STRING" id="866895.HBHAL_2580"/>
<evidence type="ECO:0000313" key="2">
    <source>
        <dbReference type="Proteomes" id="UP000007397"/>
    </source>
</evidence>
<proteinExistence type="predicted"/>
<keyword evidence="2" id="KW-1185">Reference proteome</keyword>
<reference evidence="1 2" key="1">
    <citation type="journal article" date="2013" name="Environ. Microbiol.">
        <title>Chloride and organic osmolytes: a hybrid strategy to cope with elevated salinities by the moderately halophilic, chloride-dependent bacterium Halobacillus halophilus.</title>
        <authorList>
            <person name="Saum S.H."/>
            <person name="Pfeiffer F."/>
            <person name="Palm P."/>
            <person name="Rampp M."/>
            <person name="Schuster S.C."/>
            <person name="Muller V."/>
            <person name="Oesterhelt D."/>
        </authorList>
    </citation>
    <scope>NUCLEOTIDE SEQUENCE [LARGE SCALE GENOMIC DNA]</scope>
    <source>
        <strain evidence="2">ATCC 35676 / DSM 2266 / JCM 20832 / KCTC 3685 / LMG 17431 / NBRC 102448 / NCIMB 2269</strain>
    </source>
</reference>
<dbReference type="AlphaFoldDB" id="I0JLA6"/>
<accession>I0JLA6</accession>
<gene>
    <name evidence="1" type="ordered locus">HBHAL_2580</name>
</gene>
<dbReference type="KEGG" id="hhd:HBHAL_2580"/>